<gene>
    <name evidence="4" type="primary">Aste57867_4131</name>
    <name evidence="3" type="ORF">As57867_004120</name>
    <name evidence="4" type="ORF">ASTE57867_4131</name>
</gene>
<dbReference type="EMBL" id="VJMH01000889">
    <property type="protein sequence ID" value="KAF0713964.1"/>
    <property type="molecule type" value="Genomic_DNA"/>
</dbReference>
<dbReference type="EMBL" id="CAADRA010000889">
    <property type="protein sequence ID" value="VFT81260.1"/>
    <property type="molecule type" value="Genomic_DNA"/>
</dbReference>
<accession>A0A485KC63</accession>
<dbReference type="Proteomes" id="UP000332933">
    <property type="component" value="Unassembled WGS sequence"/>
</dbReference>
<name>A0A485KC63_9STRA</name>
<keyword evidence="5" id="KW-1185">Reference proteome</keyword>
<keyword evidence="2" id="KW-0732">Signal</keyword>
<feature type="region of interest" description="Disordered" evidence="1">
    <location>
        <begin position="123"/>
        <end position="168"/>
    </location>
</feature>
<protein>
    <submittedName>
        <fullName evidence="4">Aste57867_4131 protein</fullName>
    </submittedName>
</protein>
<sequence length="190" mass="18793">MHASSVVALVCAAVAIVDAAPCAPLSVQQVITASLLAPTGLPCSNKIAMPASANGNQTVIAEYTARSFEANAECATWWPSAAADIKAISPVCDVRPGLSTQDLAAMSFTDFIAETRLEGKLAGAAPPATNTTTNGTNGTITAPNTTKPSTTAGATTAATATTAKPTTAPSSAVSMTAAFGVLLAAAVVTI</sequence>
<reference evidence="3" key="2">
    <citation type="submission" date="2019-06" db="EMBL/GenBank/DDBJ databases">
        <title>Genomics analysis of Aphanomyces spp. identifies a new class of oomycete effector associated with host adaptation.</title>
        <authorList>
            <person name="Gaulin E."/>
        </authorList>
    </citation>
    <scope>NUCLEOTIDE SEQUENCE</scope>
    <source>
        <strain evidence="3">CBS 578.67</strain>
    </source>
</reference>
<reference evidence="4 5" key="1">
    <citation type="submission" date="2019-03" db="EMBL/GenBank/DDBJ databases">
        <authorList>
            <person name="Gaulin E."/>
            <person name="Dumas B."/>
        </authorList>
    </citation>
    <scope>NUCLEOTIDE SEQUENCE [LARGE SCALE GENOMIC DNA]</scope>
    <source>
        <strain evidence="4">CBS 568.67</strain>
    </source>
</reference>
<evidence type="ECO:0000313" key="4">
    <source>
        <dbReference type="EMBL" id="VFT81260.1"/>
    </source>
</evidence>
<evidence type="ECO:0000313" key="5">
    <source>
        <dbReference type="Proteomes" id="UP000332933"/>
    </source>
</evidence>
<feature type="signal peptide" evidence="2">
    <location>
        <begin position="1"/>
        <end position="19"/>
    </location>
</feature>
<evidence type="ECO:0000256" key="2">
    <source>
        <dbReference type="SAM" id="SignalP"/>
    </source>
</evidence>
<evidence type="ECO:0000256" key="1">
    <source>
        <dbReference type="SAM" id="MobiDB-lite"/>
    </source>
</evidence>
<dbReference type="OrthoDB" id="87047at2759"/>
<feature type="chain" id="PRO_5036115978" evidence="2">
    <location>
        <begin position="20"/>
        <end position="190"/>
    </location>
</feature>
<proteinExistence type="predicted"/>
<evidence type="ECO:0000313" key="3">
    <source>
        <dbReference type="EMBL" id="KAF0713964.1"/>
    </source>
</evidence>
<dbReference type="AlphaFoldDB" id="A0A485KC63"/>
<organism evidence="4 5">
    <name type="scientific">Aphanomyces stellatus</name>
    <dbReference type="NCBI Taxonomy" id="120398"/>
    <lineage>
        <taxon>Eukaryota</taxon>
        <taxon>Sar</taxon>
        <taxon>Stramenopiles</taxon>
        <taxon>Oomycota</taxon>
        <taxon>Saprolegniomycetes</taxon>
        <taxon>Saprolegniales</taxon>
        <taxon>Verrucalvaceae</taxon>
        <taxon>Aphanomyces</taxon>
    </lineage>
</organism>